<evidence type="ECO:0000256" key="1">
    <source>
        <dbReference type="ARBA" id="ARBA00004202"/>
    </source>
</evidence>
<reference evidence="12 13" key="1">
    <citation type="journal article" date="2006" name="Nat. Biotechnol.">
        <title>The genome and transcriptomes of the anti-tumor agent Clostridium novyi-NT.</title>
        <authorList>
            <person name="Bettegowda C."/>
            <person name="Huang X."/>
            <person name="Lin J."/>
            <person name="Cheong I."/>
            <person name="Kohli M."/>
            <person name="Szabo S.A."/>
            <person name="Zhang X."/>
            <person name="Diaz L.A. Jr."/>
            <person name="Velculescu V.E."/>
            <person name="Parmigiani G."/>
            <person name="Kinzler K.W."/>
            <person name="Vogelstein B."/>
            <person name="Zhou S."/>
        </authorList>
    </citation>
    <scope>NUCLEOTIDE SEQUENCE [LARGE SCALE GENOMIC DNA]</scope>
    <source>
        <strain evidence="12 13">NT</strain>
    </source>
</reference>
<dbReference type="EMBL" id="CP000382">
    <property type="protein sequence ID" value="ABK62315.1"/>
    <property type="molecule type" value="Genomic_DNA"/>
</dbReference>
<accession>A0Q216</accession>
<evidence type="ECO:0000256" key="4">
    <source>
        <dbReference type="ARBA" id="ARBA00022475"/>
    </source>
</evidence>
<dbReference type="Gene3D" id="3.40.50.300">
    <property type="entry name" value="P-loop containing nucleotide triphosphate hydrolases"/>
    <property type="match status" value="2"/>
</dbReference>
<dbReference type="InterPro" id="IPR050107">
    <property type="entry name" value="ABC_carbohydrate_import_ATPase"/>
</dbReference>
<keyword evidence="7" id="KW-0547">Nucleotide-binding</keyword>
<evidence type="ECO:0000256" key="6">
    <source>
        <dbReference type="ARBA" id="ARBA00022737"/>
    </source>
</evidence>
<dbReference type="Pfam" id="PF00005">
    <property type="entry name" value="ABC_tran"/>
    <property type="match status" value="2"/>
</dbReference>
<dbReference type="InterPro" id="IPR027417">
    <property type="entry name" value="P-loop_NTPase"/>
</dbReference>
<keyword evidence="3" id="KW-0813">Transport</keyword>
<dbReference type="FunFam" id="3.40.50.300:FF:000127">
    <property type="entry name" value="Ribose import ATP-binding protein RbsA"/>
    <property type="match status" value="1"/>
</dbReference>
<evidence type="ECO:0000313" key="12">
    <source>
        <dbReference type="EMBL" id="ABK62315.1"/>
    </source>
</evidence>
<evidence type="ECO:0000256" key="2">
    <source>
        <dbReference type="ARBA" id="ARBA00004533"/>
    </source>
</evidence>
<dbReference type="GO" id="GO:0016887">
    <property type="term" value="F:ATP hydrolysis activity"/>
    <property type="evidence" value="ECO:0007669"/>
    <property type="project" value="InterPro"/>
</dbReference>
<gene>
    <name evidence="12" type="ordered locus">NT01CX_0164</name>
</gene>
<sequence length="501" mass="55806">MDKRQPMLKMQGISKSFGTVKALQNINIEAYGGEVLALLGENGAGKSTLMKILSGVYTKDTGKIFIEGEEVFPHNIKEAEKLGVSIIHQELSVLPNLTVAENIFLGNEKFSKFTRRINKSIINERSALFLEQIGCKVNPNTLVKDVNVGDRQMIEIAKALTKNSRIIIMDEPTTALTDVETKKLFEVIERLKEKGIAIIYISHRMEELFAICDRVTVLRDGQYVGDVKTSEIDQDGLIAMMVGRKLEDQFPYKKVKSGKTLLKVENLQYKNKVNNVTFDIKSGEILGIGGLMGSGRTELAKTIFGEYKKDSGNMFMEGVKVNINSPKEGIKNGICYVSEDRKGEGLILDMTVGENMSLSNLSAYENSFKKIDRKKEKEDIKEYIKKLSVKTPSEGQLIKKLSGGNQQKAILAKWIMLSPKVLIIDEPTKGIDVGAKKEIYEVLNELKSDGKAIIMISSDMPEVLGISDRILVMHEGKISGELSREEANQETIMAYAVGRHK</sequence>
<dbReference type="Proteomes" id="UP000008220">
    <property type="component" value="Chromosome"/>
</dbReference>
<dbReference type="InterPro" id="IPR003593">
    <property type="entry name" value="AAA+_ATPase"/>
</dbReference>
<organism evidence="12 13">
    <name type="scientific">Clostridium novyi (strain NT)</name>
    <dbReference type="NCBI Taxonomy" id="386415"/>
    <lineage>
        <taxon>Bacteria</taxon>
        <taxon>Bacillati</taxon>
        <taxon>Bacillota</taxon>
        <taxon>Clostridia</taxon>
        <taxon>Eubacteriales</taxon>
        <taxon>Clostridiaceae</taxon>
        <taxon>Clostridium</taxon>
    </lineage>
</organism>
<dbReference type="PATRIC" id="fig|386415.7.peg.1699"/>
<feature type="domain" description="ABC transporter" evidence="11">
    <location>
        <begin position="8"/>
        <end position="245"/>
    </location>
</feature>
<dbReference type="PANTHER" id="PTHR43790:SF3">
    <property type="entry name" value="D-ALLOSE IMPORT ATP-BINDING PROTEIN ALSA-RELATED"/>
    <property type="match status" value="1"/>
</dbReference>
<evidence type="ECO:0000256" key="10">
    <source>
        <dbReference type="ARBA" id="ARBA00023136"/>
    </source>
</evidence>
<dbReference type="PROSITE" id="PS50893">
    <property type="entry name" value="ABC_TRANSPORTER_2"/>
    <property type="match status" value="2"/>
</dbReference>
<name>A0Q216_CLONN</name>
<dbReference type="CDD" id="cd03216">
    <property type="entry name" value="ABC_Carb_Monos_I"/>
    <property type="match status" value="1"/>
</dbReference>
<evidence type="ECO:0000259" key="11">
    <source>
        <dbReference type="PROSITE" id="PS50893"/>
    </source>
</evidence>
<dbReference type="SMART" id="SM00382">
    <property type="entry name" value="AAA"/>
    <property type="match status" value="2"/>
</dbReference>
<keyword evidence="5" id="KW-0762">Sugar transport</keyword>
<dbReference type="HOGENOM" id="CLU_000604_92_3_9"/>
<dbReference type="PROSITE" id="PS00211">
    <property type="entry name" value="ABC_TRANSPORTER_1"/>
    <property type="match status" value="1"/>
</dbReference>
<keyword evidence="4" id="KW-1003">Cell membrane</keyword>
<keyword evidence="13" id="KW-1185">Reference proteome</keyword>
<dbReference type="FunFam" id="3.40.50.300:FF:000126">
    <property type="entry name" value="Galactose/methyl galactoside import ATP-binding protein MglA"/>
    <property type="match status" value="1"/>
</dbReference>
<evidence type="ECO:0000256" key="3">
    <source>
        <dbReference type="ARBA" id="ARBA00022448"/>
    </source>
</evidence>
<dbReference type="SUPFAM" id="SSF52540">
    <property type="entry name" value="P-loop containing nucleoside triphosphate hydrolases"/>
    <property type="match status" value="2"/>
</dbReference>
<feature type="domain" description="ABC transporter" evidence="11">
    <location>
        <begin position="256"/>
        <end position="500"/>
    </location>
</feature>
<evidence type="ECO:0000313" key="13">
    <source>
        <dbReference type="Proteomes" id="UP000008220"/>
    </source>
</evidence>
<dbReference type="PANTHER" id="PTHR43790">
    <property type="entry name" value="CARBOHYDRATE TRANSPORT ATP-BINDING PROTEIN MG119-RELATED"/>
    <property type="match status" value="1"/>
</dbReference>
<evidence type="ECO:0000256" key="8">
    <source>
        <dbReference type="ARBA" id="ARBA00022840"/>
    </source>
</evidence>
<evidence type="ECO:0000256" key="5">
    <source>
        <dbReference type="ARBA" id="ARBA00022597"/>
    </source>
</evidence>
<dbReference type="eggNOG" id="COG1129">
    <property type="taxonomic scope" value="Bacteria"/>
</dbReference>
<proteinExistence type="predicted"/>
<evidence type="ECO:0000256" key="7">
    <source>
        <dbReference type="ARBA" id="ARBA00022741"/>
    </source>
</evidence>
<keyword evidence="8 12" id="KW-0067">ATP-binding</keyword>
<dbReference type="GO" id="GO:0005886">
    <property type="term" value="C:plasma membrane"/>
    <property type="evidence" value="ECO:0007669"/>
    <property type="project" value="UniProtKB-SubCell"/>
</dbReference>
<protein>
    <submittedName>
        <fullName evidence="12">Ribose transport ATP-binding protein rbsA</fullName>
    </submittedName>
</protein>
<dbReference type="KEGG" id="cno:NT01CX_0164"/>
<comment type="subcellular location">
    <subcellularLocation>
        <location evidence="2">Cell inner membrane</location>
    </subcellularLocation>
    <subcellularLocation>
        <location evidence="1">Cell membrane</location>
        <topology evidence="1">Peripheral membrane protein</topology>
    </subcellularLocation>
</comment>
<dbReference type="InterPro" id="IPR003439">
    <property type="entry name" value="ABC_transporter-like_ATP-bd"/>
</dbReference>
<dbReference type="GO" id="GO:0005524">
    <property type="term" value="F:ATP binding"/>
    <property type="evidence" value="ECO:0007669"/>
    <property type="project" value="UniProtKB-KW"/>
</dbReference>
<dbReference type="InterPro" id="IPR017871">
    <property type="entry name" value="ABC_transporter-like_CS"/>
</dbReference>
<dbReference type="AlphaFoldDB" id="A0Q216"/>
<dbReference type="RefSeq" id="WP_011722656.1">
    <property type="nucleotide sequence ID" value="NC_008593.1"/>
</dbReference>
<keyword evidence="9" id="KW-1278">Translocase</keyword>
<dbReference type="CDD" id="cd03215">
    <property type="entry name" value="ABC_Carb_Monos_II"/>
    <property type="match status" value="1"/>
</dbReference>
<keyword evidence="6" id="KW-0677">Repeat</keyword>
<dbReference type="GO" id="GO:0015749">
    <property type="term" value="P:monosaccharide transmembrane transport"/>
    <property type="evidence" value="ECO:0007669"/>
    <property type="project" value="UniProtKB-ARBA"/>
</dbReference>
<dbReference type="STRING" id="386415.NT01CX_0164"/>
<evidence type="ECO:0000256" key="9">
    <source>
        <dbReference type="ARBA" id="ARBA00022967"/>
    </source>
</evidence>
<keyword evidence="10" id="KW-0472">Membrane</keyword>